<evidence type="ECO:0000313" key="1">
    <source>
        <dbReference type="EMBL" id="CEO96485.1"/>
    </source>
</evidence>
<name>A0A0C7KKX9_XANCE</name>
<geneLocation type="plasmid" evidence="1">
    <name>I</name>
</geneLocation>
<sequence length="86" mass="9382">MPDGGAAARGHRLGVLRTDAACYEKPTNWTLIGYGTGHRCQMNWMRAPEALDCAASIHFPDLAAFVFRMDCARADKQGLTKGGRMP</sequence>
<accession>A0A0C7KKX9</accession>
<keyword evidence="1" id="KW-0614">Plasmid</keyword>
<proteinExistence type="predicted"/>
<organism evidence="1">
    <name type="scientific">Xanthomonas campestris pv. campestris</name>
    <dbReference type="NCBI Taxonomy" id="340"/>
    <lineage>
        <taxon>Bacteria</taxon>
        <taxon>Pseudomonadati</taxon>
        <taxon>Pseudomonadota</taxon>
        <taxon>Gammaproteobacteria</taxon>
        <taxon>Lysobacterales</taxon>
        <taxon>Lysobacteraceae</taxon>
        <taxon>Xanthomonas</taxon>
    </lineage>
</organism>
<protein>
    <submittedName>
        <fullName evidence="1">Uncharacterized protein</fullName>
    </submittedName>
</protein>
<reference evidence="1" key="1">
    <citation type="submission" date="2015-01" db="EMBL/GenBank/DDBJ databases">
        <authorList>
            <person name="Wibberg Daniel"/>
        </authorList>
    </citation>
    <scope>NUCLEOTIDE SEQUENCE</scope>
    <source>
        <strain evidence="1">B-1459</strain>
        <plasmid evidence="1">I</plasmid>
    </source>
</reference>
<gene>
    <name evidence="1" type="ORF">pXCCB1459_0056</name>
</gene>
<dbReference type="EMBL" id="LN811400">
    <property type="protein sequence ID" value="CEO96485.1"/>
    <property type="molecule type" value="Genomic_DNA"/>
</dbReference>
<dbReference type="AlphaFoldDB" id="A0A0C7KKX9"/>